<feature type="domain" description="PABS" evidence="6">
    <location>
        <begin position="337"/>
        <end position="445"/>
    </location>
</feature>
<sequence>MARATIVITGAAILCLQLIASRVMTPFFGVSLLIWTGILSVTLLCLALGYYYGGVFCRCRATEAIRSAYYLSPALSGLWLVAAVLLYPVCLGPLASFSLVGGAFLASLLILAVPLILLSALNPLLVALERPLHGEADAGAGWVFFISTMGSVAGVLVAAFALIPYLSGRHSILVIAAALCLLAALGARRGRVLVLALAGLAAALALGLIDPAGRAGRLTRDGAERPWSIIATYPSAFGVLKVVEVGQGDNLWRVLFNDGLAQNGFDAKGRPALQFTHFLEAGAAHLVPMPRKVLVLGLGAGVIPAAFEARGARVEVVEINHRAFEAARDHFGYTPGPATTLIFADARTEMRACSADHDMVFVDLFSGDGMPEHLLTREFFTDVRRCLNEGGVVAINSFLDTGHTEPFRAALASLVDVFGKVAFVEQAHPASRSITNAFLFTARQPGHLDRLAMMRVEEGRVSAEMAAQMSQSLRSLQWIDAASPLVAGVRVLTDEANPLAALAAPSQMTFRRRAVATIPDPILVD</sequence>
<dbReference type="CDD" id="cd02440">
    <property type="entry name" value="AdoMet_MTases"/>
    <property type="match status" value="1"/>
</dbReference>
<dbReference type="STRING" id="272627.CCC_03587"/>
<dbReference type="EMBL" id="JXSL01000028">
    <property type="protein sequence ID" value="KIL98304.1"/>
    <property type="molecule type" value="Genomic_DNA"/>
</dbReference>
<gene>
    <name evidence="7" type="ORF">CCC_03587</name>
</gene>
<evidence type="ECO:0000256" key="2">
    <source>
        <dbReference type="ARBA" id="ARBA00022679"/>
    </source>
</evidence>
<feature type="transmembrane region" description="Helical" evidence="5">
    <location>
        <begin position="192"/>
        <end position="209"/>
    </location>
</feature>
<keyword evidence="8" id="KW-1185">Reference proteome</keyword>
<keyword evidence="5" id="KW-0472">Membrane</keyword>
<evidence type="ECO:0000256" key="5">
    <source>
        <dbReference type="SAM" id="Phobius"/>
    </source>
</evidence>
<comment type="similarity">
    <text evidence="1">Belongs to the spermidine/spermine synthase family.</text>
</comment>
<feature type="transmembrane region" description="Helical" evidence="5">
    <location>
        <begin position="140"/>
        <end position="163"/>
    </location>
</feature>
<comment type="caution">
    <text evidence="7">The sequence shown here is derived from an EMBL/GenBank/DDBJ whole genome shotgun (WGS) entry which is preliminary data.</text>
</comment>
<evidence type="ECO:0000259" key="6">
    <source>
        <dbReference type="PROSITE" id="PS51006"/>
    </source>
</evidence>
<dbReference type="PANTHER" id="PTHR43317:SF1">
    <property type="entry name" value="THERMOSPERMINE SYNTHASE ACAULIS5"/>
    <property type="match status" value="1"/>
</dbReference>
<feature type="active site" description="Proton acceptor" evidence="4">
    <location>
        <position position="363"/>
    </location>
</feature>
<dbReference type="InterPro" id="IPR029063">
    <property type="entry name" value="SAM-dependent_MTases_sf"/>
</dbReference>
<accession>A0A0C2YF09</accession>
<dbReference type="Gene3D" id="3.40.50.150">
    <property type="entry name" value="Vaccinia Virus protein VP39"/>
    <property type="match status" value="1"/>
</dbReference>
<keyword evidence="3 4" id="KW-0620">Polyamine biosynthesis</keyword>
<reference evidence="7 8" key="1">
    <citation type="submission" date="2015-01" db="EMBL/GenBank/DDBJ databases">
        <title>Genome Sequence of Magnetospirillum magnetotacticum Strain MS-1.</title>
        <authorList>
            <person name="Marinov G.K."/>
            <person name="Smalley M.D."/>
            <person name="DeSalvo G."/>
        </authorList>
    </citation>
    <scope>NUCLEOTIDE SEQUENCE [LARGE SCALE GENOMIC DNA]</scope>
    <source>
        <strain evidence="7 8">MS-1</strain>
    </source>
</reference>
<dbReference type="Pfam" id="PF01564">
    <property type="entry name" value="Spermine_synth"/>
    <property type="match status" value="1"/>
</dbReference>
<dbReference type="GO" id="GO:0006596">
    <property type="term" value="P:polyamine biosynthetic process"/>
    <property type="evidence" value="ECO:0007669"/>
    <property type="project" value="UniProtKB-UniRule"/>
</dbReference>
<dbReference type="GO" id="GO:0016740">
    <property type="term" value="F:transferase activity"/>
    <property type="evidence" value="ECO:0007669"/>
    <property type="project" value="UniProtKB-UniRule"/>
</dbReference>
<feature type="transmembrane region" description="Helical" evidence="5">
    <location>
        <begin position="169"/>
        <end position="185"/>
    </location>
</feature>
<feature type="transmembrane region" description="Helical" evidence="5">
    <location>
        <begin position="103"/>
        <end position="128"/>
    </location>
</feature>
<keyword evidence="2 4" id="KW-0808">Transferase</keyword>
<evidence type="ECO:0000256" key="4">
    <source>
        <dbReference type="PROSITE-ProRule" id="PRU00354"/>
    </source>
</evidence>
<dbReference type="AlphaFoldDB" id="A0A0C2YF09"/>
<feature type="transmembrane region" description="Helical" evidence="5">
    <location>
        <begin position="30"/>
        <end position="53"/>
    </location>
</feature>
<evidence type="ECO:0000313" key="7">
    <source>
        <dbReference type="EMBL" id="KIL98304.1"/>
    </source>
</evidence>
<evidence type="ECO:0000256" key="1">
    <source>
        <dbReference type="ARBA" id="ARBA00007867"/>
    </source>
</evidence>
<dbReference type="PANTHER" id="PTHR43317">
    <property type="entry name" value="THERMOSPERMINE SYNTHASE ACAULIS5"/>
    <property type="match status" value="1"/>
</dbReference>
<dbReference type="Proteomes" id="UP000031971">
    <property type="component" value="Unassembled WGS sequence"/>
</dbReference>
<dbReference type="SUPFAM" id="SSF53335">
    <property type="entry name" value="S-adenosyl-L-methionine-dependent methyltransferases"/>
    <property type="match status" value="1"/>
</dbReference>
<protein>
    <submittedName>
        <fullName evidence="7">Spermidine synthase-like protein</fullName>
    </submittedName>
</protein>
<organism evidence="7 8">
    <name type="scientific">Paramagnetospirillum magnetotacticum MS-1</name>
    <dbReference type="NCBI Taxonomy" id="272627"/>
    <lineage>
        <taxon>Bacteria</taxon>
        <taxon>Pseudomonadati</taxon>
        <taxon>Pseudomonadota</taxon>
        <taxon>Alphaproteobacteria</taxon>
        <taxon>Rhodospirillales</taxon>
        <taxon>Magnetospirillaceae</taxon>
        <taxon>Paramagnetospirillum</taxon>
    </lineage>
</organism>
<proteinExistence type="inferred from homology"/>
<evidence type="ECO:0000313" key="8">
    <source>
        <dbReference type="Proteomes" id="UP000031971"/>
    </source>
</evidence>
<dbReference type="RefSeq" id="WP_169746891.1">
    <property type="nucleotide sequence ID" value="NZ_JXSL01000028.1"/>
</dbReference>
<dbReference type="PROSITE" id="PS51006">
    <property type="entry name" value="PABS_2"/>
    <property type="match status" value="1"/>
</dbReference>
<feature type="transmembrane region" description="Helical" evidence="5">
    <location>
        <begin position="74"/>
        <end position="97"/>
    </location>
</feature>
<name>A0A0C2YF09_PARME</name>
<evidence type="ECO:0000256" key="3">
    <source>
        <dbReference type="ARBA" id="ARBA00023115"/>
    </source>
</evidence>
<dbReference type="NCBIfam" id="NF037959">
    <property type="entry name" value="MFS_SpdSyn"/>
    <property type="match status" value="1"/>
</dbReference>
<dbReference type="InterPro" id="IPR030374">
    <property type="entry name" value="PABS"/>
</dbReference>
<keyword evidence="5" id="KW-0812">Transmembrane</keyword>
<keyword evidence="5" id="KW-1133">Transmembrane helix</keyword>